<dbReference type="STRING" id="157652.A0A371ECE0"/>
<dbReference type="EMBL" id="QJKJ01014753">
    <property type="protein sequence ID" value="RDX63690.1"/>
    <property type="molecule type" value="Genomic_DNA"/>
</dbReference>
<dbReference type="PANTHER" id="PTHR33625">
    <property type="entry name" value="OS08G0179900 PROTEIN"/>
    <property type="match status" value="1"/>
</dbReference>
<accession>A0A371ECE0</accession>
<feature type="transmembrane region" description="Helical" evidence="2">
    <location>
        <begin position="302"/>
        <end position="320"/>
    </location>
</feature>
<keyword evidence="4" id="KW-1185">Reference proteome</keyword>
<dbReference type="PANTHER" id="PTHR33625:SF4">
    <property type="entry name" value="OS08G0179900 PROTEIN"/>
    <property type="match status" value="1"/>
</dbReference>
<evidence type="ECO:0000313" key="3">
    <source>
        <dbReference type="EMBL" id="RDX63690.1"/>
    </source>
</evidence>
<dbReference type="OrthoDB" id="659599at2759"/>
<feature type="non-terminal residue" evidence="3">
    <location>
        <position position="1"/>
    </location>
</feature>
<evidence type="ECO:0000313" key="4">
    <source>
        <dbReference type="Proteomes" id="UP000257109"/>
    </source>
</evidence>
<keyword evidence="2" id="KW-0472">Membrane</keyword>
<keyword evidence="2" id="KW-0812">Transmembrane</keyword>
<comment type="caution">
    <text evidence="3">The sequence shown here is derived from an EMBL/GenBank/DDBJ whole genome shotgun (WGS) entry which is preliminary data.</text>
</comment>
<organism evidence="3 4">
    <name type="scientific">Mucuna pruriens</name>
    <name type="common">Velvet bean</name>
    <name type="synonym">Dolichos pruriens</name>
    <dbReference type="NCBI Taxonomy" id="157652"/>
    <lineage>
        <taxon>Eukaryota</taxon>
        <taxon>Viridiplantae</taxon>
        <taxon>Streptophyta</taxon>
        <taxon>Embryophyta</taxon>
        <taxon>Tracheophyta</taxon>
        <taxon>Spermatophyta</taxon>
        <taxon>Magnoliopsida</taxon>
        <taxon>eudicotyledons</taxon>
        <taxon>Gunneridae</taxon>
        <taxon>Pentapetalae</taxon>
        <taxon>rosids</taxon>
        <taxon>fabids</taxon>
        <taxon>Fabales</taxon>
        <taxon>Fabaceae</taxon>
        <taxon>Papilionoideae</taxon>
        <taxon>50 kb inversion clade</taxon>
        <taxon>NPAAA clade</taxon>
        <taxon>indigoferoid/millettioid clade</taxon>
        <taxon>Phaseoleae</taxon>
        <taxon>Mucuna</taxon>
    </lineage>
</organism>
<gene>
    <name evidence="3" type="ORF">CR513_57844</name>
</gene>
<keyword evidence="2" id="KW-1133">Transmembrane helix</keyword>
<dbReference type="Proteomes" id="UP000257109">
    <property type="component" value="Unassembled WGS sequence"/>
</dbReference>
<feature type="region of interest" description="Disordered" evidence="1">
    <location>
        <begin position="22"/>
        <end position="60"/>
    </location>
</feature>
<sequence>MGGGGAMRAAARIAGVGVSRTTLRGSTAALPTEQPVRNASRPQSAAGVSSQGTKSAEAAPLQAAVPWDDWDFADDGDLVVPRTVFGSVPSLDEAKEATTELKDAIDKIYLSHDSSQGSSTGDQVSLLSPTLYEPVNRSCVVGAISNPPVSMHAIQAFQLLSTNHEAQNSLVYGFKQAVVASLASDPNVWNAVMGNPAVTSFIQSQQTVADFGAKKTTEEVEKLSNCASEAVKTPEKVETSSESHQGNRFSNFKGLLQDVKLRVTEMVKRVSGFLHNIFPAVDNLMEKFSADADADGNTKTSFVGRGTFIGLVVLVIMVIVTKRV</sequence>
<feature type="compositionally biased region" description="Polar residues" evidence="1">
    <location>
        <begin position="35"/>
        <end position="54"/>
    </location>
</feature>
<evidence type="ECO:0000256" key="2">
    <source>
        <dbReference type="SAM" id="Phobius"/>
    </source>
</evidence>
<reference evidence="3" key="1">
    <citation type="submission" date="2018-05" db="EMBL/GenBank/DDBJ databases">
        <title>Draft genome of Mucuna pruriens seed.</title>
        <authorList>
            <person name="Nnadi N.E."/>
            <person name="Vos R."/>
            <person name="Hasami M.H."/>
            <person name="Devisetty U.K."/>
            <person name="Aguiy J.C."/>
        </authorList>
    </citation>
    <scope>NUCLEOTIDE SEQUENCE [LARGE SCALE GENOMIC DNA]</scope>
    <source>
        <strain evidence="3">JCA_2017</strain>
    </source>
</reference>
<evidence type="ECO:0000256" key="1">
    <source>
        <dbReference type="SAM" id="MobiDB-lite"/>
    </source>
</evidence>
<protein>
    <submittedName>
        <fullName evidence="3">Uncharacterized protein</fullName>
    </submittedName>
</protein>
<dbReference type="AlphaFoldDB" id="A0A371ECE0"/>
<name>A0A371ECE0_MUCPR</name>
<proteinExistence type="predicted"/>